<accession>A0A261F4T3</accession>
<proteinExistence type="predicted"/>
<evidence type="ECO:0000313" key="2">
    <source>
        <dbReference type="Proteomes" id="UP000243657"/>
    </source>
</evidence>
<protein>
    <submittedName>
        <fullName evidence="1">Uncharacterized protein</fullName>
    </submittedName>
</protein>
<comment type="caution">
    <text evidence="1">The sequence shown here is derived from an EMBL/GenBank/DDBJ whole genome shotgun (WGS) entry which is preliminary data.</text>
</comment>
<dbReference type="RefSeq" id="WP_094726316.1">
    <property type="nucleotide sequence ID" value="NZ_JBHLWS010000013.1"/>
</dbReference>
<reference evidence="1 2" key="1">
    <citation type="journal article" date="2017" name="BMC Genomics">
        <title>Comparative genomic and phylogenomic analyses of the Bifidobacteriaceae family.</title>
        <authorList>
            <person name="Lugli G.A."/>
            <person name="Milani C."/>
            <person name="Turroni F."/>
            <person name="Duranti S."/>
            <person name="Mancabelli L."/>
            <person name="Mangifesta M."/>
            <person name="Ferrario C."/>
            <person name="Modesto M."/>
            <person name="Mattarelli P."/>
            <person name="Jiri K."/>
            <person name="van Sinderen D."/>
            <person name="Ventura M."/>
        </authorList>
    </citation>
    <scope>NUCLEOTIDE SEQUENCE [LARGE SCALE GENOMIC DNA]</scope>
    <source>
        <strain evidence="1 2">DSM 24762</strain>
    </source>
</reference>
<dbReference type="AlphaFoldDB" id="A0A261F4T3"/>
<dbReference type="EMBL" id="MWWT01000005">
    <property type="protein sequence ID" value="OZG54114.1"/>
    <property type="molecule type" value="Genomic_DNA"/>
</dbReference>
<sequence>MDYSQARAIVLESFPHKKVVRLFESDLCWNFTLAELGETYITNIPGNVSYAVDKETGEVFPLFPGSDAFWKYMPDLKKVPVPEE</sequence>
<keyword evidence="2" id="KW-1185">Reference proteome</keyword>
<name>A0A261F4T3_9BIFI</name>
<dbReference type="Proteomes" id="UP000243657">
    <property type="component" value="Unassembled WGS sequence"/>
</dbReference>
<evidence type="ECO:0000313" key="1">
    <source>
        <dbReference type="EMBL" id="OZG54114.1"/>
    </source>
</evidence>
<organism evidence="1 2">
    <name type="scientific">Alloscardovia macacae</name>
    <dbReference type="NCBI Taxonomy" id="1160091"/>
    <lineage>
        <taxon>Bacteria</taxon>
        <taxon>Bacillati</taxon>
        <taxon>Actinomycetota</taxon>
        <taxon>Actinomycetes</taxon>
        <taxon>Bifidobacteriales</taxon>
        <taxon>Bifidobacteriaceae</taxon>
        <taxon>Alloscardovia</taxon>
    </lineage>
</organism>
<gene>
    <name evidence="1" type="ORF">ALMA_0575</name>
</gene>